<sequence length="96" mass="11053">MYKNNEQVMKISVDDKKLKMEISIKDIAFLFQGSPNNYDESKVKRGKQKEFAEWIAKKLTEEADQETGDPYWSEPFEKLFEVALEGGTETKEGGLV</sequence>
<evidence type="ECO:0000313" key="1">
    <source>
        <dbReference type="EMBL" id="SHO50102.1"/>
    </source>
</evidence>
<proteinExistence type="predicted"/>
<dbReference type="EMBL" id="FRFD01000007">
    <property type="protein sequence ID" value="SHO50102.1"/>
    <property type="molecule type" value="Genomic_DNA"/>
</dbReference>
<organism evidence="1 2">
    <name type="scientific">Anaerocolumna xylanovorans DSM 12503</name>
    <dbReference type="NCBI Taxonomy" id="1121345"/>
    <lineage>
        <taxon>Bacteria</taxon>
        <taxon>Bacillati</taxon>
        <taxon>Bacillota</taxon>
        <taxon>Clostridia</taxon>
        <taxon>Lachnospirales</taxon>
        <taxon>Lachnospiraceae</taxon>
        <taxon>Anaerocolumna</taxon>
    </lineage>
</organism>
<protein>
    <submittedName>
        <fullName evidence="1">Uncharacterized protein</fullName>
    </submittedName>
</protein>
<dbReference type="AlphaFoldDB" id="A0A1M7YBT7"/>
<keyword evidence="2" id="KW-1185">Reference proteome</keyword>
<reference evidence="1 2" key="1">
    <citation type="submission" date="2016-12" db="EMBL/GenBank/DDBJ databases">
        <authorList>
            <person name="Song W.-J."/>
            <person name="Kurnit D.M."/>
        </authorList>
    </citation>
    <scope>NUCLEOTIDE SEQUENCE [LARGE SCALE GENOMIC DNA]</scope>
    <source>
        <strain evidence="1 2">DSM 12503</strain>
    </source>
</reference>
<dbReference type="OrthoDB" id="2061605at2"/>
<gene>
    <name evidence="1" type="ORF">SAMN02745217_02588</name>
</gene>
<evidence type="ECO:0000313" key="2">
    <source>
        <dbReference type="Proteomes" id="UP000184612"/>
    </source>
</evidence>
<dbReference type="RefSeq" id="WP_073589273.1">
    <property type="nucleotide sequence ID" value="NZ_FRFD01000007.1"/>
</dbReference>
<dbReference type="STRING" id="1121345.SAMN02745217_02588"/>
<dbReference type="Proteomes" id="UP000184612">
    <property type="component" value="Unassembled WGS sequence"/>
</dbReference>
<accession>A0A1M7YBT7</accession>
<name>A0A1M7YBT7_9FIRM</name>